<evidence type="ECO:0000313" key="2">
    <source>
        <dbReference type="Proteomes" id="UP000251891"/>
    </source>
</evidence>
<accession>A0A365H135</accession>
<dbReference type="NCBIfam" id="TIGR04267">
    <property type="entry name" value="mod_HExxH"/>
    <property type="match status" value="1"/>
</dbReference>
<dbReference type="InterPro" id="IPR026337">
    <property type="entry name" value="AKG_HExxH"/>
</dbReference>
<dbReference type="AlphaFoldDB" id="A0A365H135"/>
<name>A0A365H135_9ACTN</name>
<keyword evidence="2" id="KW-1185">Reference proteome</keyword>
<dbReference type="OrthoDB" id="796761at2"/>
<evidence type="ECO:0008006" key="3">
    <source>
        <dbReference type="Google" id="ProtNLM"/>
    </source>
</evidence>
<dbReference type="EMBL" id="QLYX01000011">
    <property type="protein sequence ID" value="RAY12805.1"/>
    <property type="molecule type" value="Genomic_DNA"/>
</dbReference>
<proteinExistence type="predicted"/>
<sequence>MIDKHRLPIRAFDALAVGRPDPETVRTLRNAALSKQMLRLHVLLESSESFDRSAFDLLAEVQRKAPEAVAEVLLYPNVVAWAAACLSRSYGSSADRMAVAADFTHLGGIAAAAVLSGGLDLPATVPVRRGLVALPGLGCAEIGTESVDGTARVRPLAGGGAEISTGHRTVVLPADPEAVAPGWHGLRRLSSTHGGRTIVVLLDDLDPFRDTHRLGAAVRLPTAAVENWRRALDGAWEILTRHHPERAAALAAGLRVVTPLEHRGGGRERSASSADAPGALAATLPGDPLLLAETLVHEFQHDTLSALLDLVPLHRADPEERLYAPWRDDPRPLGGLFQGAYAYLGVTDFWGRLQAESTGPDASYAQYTFALWRDQTRRAIDSIRRSGGITEAGTRFVAGMYAALEEWAHVPVPAMPRRLAQDTAAEHTLTWRLRHLRPDPGWLEPAAAAWPGGTVPAPAGPPVLAPAAGSGPSGARAELRRLWLRRPAEFARATGHPGDRAQVAGDYEEALGHYAVGPASAEEWAALAVCARRVDAGPAAEVLVTLPETVAAVHREIVRCGGDPPEPLELARWLGPVLAAPAGDWTSSVGLA</sequence>
<gene>
    <name evidence="1" type="ORF">DPM19_22560</name>
</gene>
<organism evidence="1 2">
    <name type="scientific">Actinomadura craniellae</name>
    <dbReference type="NCBI Taxonomy" id="2231787"/>
    <lineage>
        <taxon>Bacteria</taxon>
        <taxon>Bacillati</taxon>
        <taxon>Actinomycetota</taxon>
        <taxon>Actinomycetes</taxon>
        <taxon>Streptosporangiales</taxon>
        <taxon>Thermomonosporaceae</taxon>
        <taxon>Actinomadura</taxon>
    </lineage>
</organism>
<comment type="caution">
    <text evidence="1">The sequence shown here is derived from an EMBL/GenBank/DDBJ whole genome shotgun (WGS) entry which is preliminary data.</text>
</comment>
<reference evidence="1 2" key="1">
    <citation type="submission" date="2018-06" db="EMBL/GenBank/DDBJ databases">
        <title>Actinomadura craniellae sp. nov. isolated from marine sponge Craniella sp.</title>
        <authorList>
            <person name="Li L."/>
            <person name="Xu Q.H."/>
            <person name="Lin H.W."/>
            <person name="Lu Y.H."/>
        </authorList>
    </citation>
    <scope>NUCLEOTIDE SEQUENCE [LARGE SCALE GENOMIC DNA]</scope>
    <source>
        <strain evidence="1 2">LHW63021</strain>
    </source>
</reference>
<evidence type="ECO:0000313" key="1">
    <source>
        <dbReference type="EMBL" id="RAY12805.1"/>
    </source>
</evidence>
<protein>
    <recommendedName>
        <fullName evidence="3">HEXXH motif domain-containing protein</fullName>
    </recommendedName>
</protein>
<dbReference type="RefSeq" id="WP_111869993.1">
    <property type="nucleotide sequence ID" value="NZ_QLYX01000011.1"/>
</dbReference>
<dbReference type="Proteomes" id="UP000251891">
    <property type="component" value="Unassembled WGS sequence"/>
</dbReference>